<evidence type="ECO:0000313" key="3">
    <source>
        <dbReference type="Proteomes" id="UP000637628"/>
    </source>
</evidence>
<reference evidence="2 3" key="1">
    <citation type="submission" date="2021-01" db="EMBL/GenBank/DDBJ databases">
        <title>Whole genome shotgun sequence of Actinoplanes durhamensis NBRC 14914.</title>
        <authorList>
            <person name="Komaki H."/>
            <person name="Tamura T."/>
        </authorList>
    </citation>
    <scope>NUCLEOTIDE SEQUENCE [LARGE SCALE GENOMIC DNA]</scope>
    <source>
        <strain evidence="2 3">NBRC 14914</strain>
    </source>
</reference>
<keyword evidence="3" id="KW-1185">Reference proteome</keyword>
<feature type="compositionally biased region" description="Acidic residues" evidence="1">
    <location>
        <begin position="44"/>
        <end position="66"/>
    </location>
</feature>
<protein>
    <submittedName>
        <fullName evidence="2">Uncharacterized protein</fullName>
    </submittedName>
</protein>
<sequence length="135" mass="13520">MVTGAAPTARAQGPAVFGAVEAETDGTALGRDADGGAPTGAAEAEPEVDDAAAEDVDAEDDGDEDAESHPVAPAGRMNAAAATAAATPATTPIRANRRTGDPGLRCPGTSGATSFVLISAGLYWERSHRVMLKIF</sequence>
<feature type="compositionally biased region" description="Low complexity" evidence="1">
    <location>
        <begin position="70"/>
        <end position="94"/>
    </location>
</feature>
<accession>A0ABQ3YXZ6</accession>
<evidence type="ECO:0000313" key="2">
    <source>
        <dbReference type="EMBL" id="GIE02471.1"/>
    </source>
</evidence>
<gene>
    <name evidence="2" type="ORF">Adu01nite_38210</name>
</gene>
<feature type="region of interest" description="Disordered" evidence="1">
    <location>
        <begin position="1"/>
        <end position="108"/>
    </location>
</feature>
<proteinExistence type="predicted"/>
<evidence type="ECO:0000256" key="1">
    <source>
        <dbReference type="SAM" id="MobiDB-lite"/>
    </source>
</evidence>
<organism evidence="2 3">
    <name type="scientific">Paractinoplanes durhamensis</name>
    <dbReference type="NCBI Taxonomy" id="113563"/>
    <lineage>
        <taxon>Bacteria</taxon>
        <taxon>Bacillati</taxon>
        <taxon>Actinomycetota</taxon>
        <taxon>Actinomycetes</taxon>
        <taxon>Micromonosporales</taxon>
        <taxon>Micromonosporaceae</taxon>
        <taxon>Paractinoplanes</taxon>
    </lineage>
</organism>
<dbReference type="Proteomes" id="UP000637628">
    <property type="component" value="Unassembled WGS sequence"/>
</dbReference>
<name>A0ABQ3YXZ6_9ACTN</name>
<dbReference type="EMBL" id="BOML01000031">
    <property type="protein sequence ID" value="GIE02471.1"/>
    <property type="molecule type" value="Genomic_DNA"/>
</dbReference>
<comment type="caution">
    <text evidence="2">The sequence shown here is derived from an EMBL/GenBank/DDBJ whole genome shotgun (WGS) entry which is preliminary data.</text>
</comment>